<evidence type="ECO:0000313" key="14">
    <source>
        <dbReference type="Proteomes" id="UP000032141"/>
    </source>
</evidence>
<dbReference type="Gramene" id="Bo01028s010.1">
    <property type="protein sequence ID" value="Bo01028s010.1"/>
    <property type="gene ID" value="Bo01028s010"/>
</dbReference>
<dbReference type="PANTHER" id="PTHR32468:SF67">
    <property type="entry name" value="CATION_H(+) ANTIPORTER 6B"/>
    <property type="match status" value="1"/>
</dbReference>
<evidence type="ECO:0000256" key="8">
    <source>
        <dbReference type="ARBA" id="ARBA00023136"/>
    </source>
</evidence>
<dbReference type="InterPro" id="IPR050794">
    <property type="entry name" value="CPA2_transporter"/>
</dbReference>
<dbReference type="InterPro" id="IPR006153">
    <property type="entry name" value="Cation/H_exchanger_TM"/>
</dbReference>
<evidence type="ECO:0000256" key="6">
    <source>
        <dbReference type="ARBA" id="ARBA00022989"/>
    </source>
</evidence>
<evidence type="ECO:0000313" key="13">
    <source>
        <dbReference type="EnsemblPlants" id="Bo01028s010.1"/>
    </source>
</evidence>
<keyword evidence="4 10" id="KW-0812">Transmembrane</keyword>
<feature type="transmembrane region" description="Helical" evidence="10">
    <location>
        <begin position="537"/>
        <end position="557"/>
    </location>
</feature>
<reference evidence="13" key="2">
    <citation type="submission" date="2015-06" db="UniProtKB">
        <authorList>
            <consortium name="EnsemblPlants"/>
        </authorList>
    </citation>
    <scope>IDENTIFICATION</scope>
</reference>
<comment type="subcellular location">
    <subcellularLocation>
        <location evidence="1">Membrane</location>
        <topology evidence="1">Multi-pass membrane protein</topology>
    </subcellularLocation>
</comment>
<keyword evidence="8 10" id="KW-0472">Membrane</keyword>
<dbReference type="Pfam" id="PF23259">
    <property type="entry name" value="CHX17_C"/>
    <property type="match status" value="1"/>
</dbReference>
<dbReference type="Pfam" id="PF00999">
    <property type="entry name" value="Na_H_Exchanger"/>
    <property type="match status" value="1"/>
</dbReference>
<feature type="transmembrane region" description="Helical" evidence="10">
    <location>
        <begin position="569"/>
        <end position="591"/>
    </location>
</feature>
<dbReference type="PANTHER" id="PTHR32468">
    <property type="entry name" value="CATION/H + ANTIPORTER"/>
    <property type="match status" value="1"/>
</dbReference>
<feature type="domain" description="Cation/H+ exchanger transmembrane" evidence="11">
    <location>
        <begin position="199"/>
        <end position="589"/>
    </location>
</feature>
<evidence type="ECO:0000256" key="4">
    <source>
        <dbReference type="ARBA" id="ARBA00022692"/>
    </source>
</evidence>
<evidence type="ECO:0000259" key="12">
    <source>
        <dbReference type="Pfam" id="PF23259"/>
    </source>
</evidence>
<sequence>MREVLQTRSRSSSELVDPTEKCLKDQGDVRLSGVANIDGLSEVVATGVEVLAGWSEIVIAASCALVAPGCNTAYKRENKQENTWTLYLALISAYYRDIYGIWINHLTGLLSSRFDLRKQRIFIDKICSKMDAQEATWHREMWNGQVKRTDMGTKMFCEISPHIMLNSHGAWEKLDSGPTAMSFWEYPLPRIEIAILSTFLSWRFFDVLFKKLGVPIPRFTSMMLVGALLSETFQSSKMSWFRHIFVCDIYMPRVAETIGTFAFVLNWFLRGVTTNIGMVKNFRTRSIVIGVAAMIIPWYIGKLVYTYREKSSDLTMTNIEYSVIILTTSMAPFTCINMLLTDLKVVHTEFGQIAQSSAMVTDVLAFTMTISSQISRDYYSGMRMGLALMVFFVSLYLVRQAMLWVVRHTPEGAPVKNIYIYIGLLLGYLAYIFWDYFLFFGPLGAFVLGLAIPEGPPLGSEFIRRFDSFNEGIFLPLFGSLTMIKLDWSFVIKELGSGRHLHGHTYECLSFLFIIYMAKFTTSFLTAIASRMPLRDSAILGIIMGTKSSFELAYVLYAFDKERISLEVFTLMGIYILINSLLTPMAIHFLYDREKRFASYGERSLKQKPELQMVVCINKPDNITSMINLLRATAPSKESPLMCCVLHLIELVGKATPTFISHQLQKPKPGSQSYSENVISSFQMFQDIHLDYTSIHMFTSLTSTKEMHEHICWFALDKNSNLILLSFHRNWGPSGYGIISDDQTLRNLNRSVLKRAPCTVGILVHRKPIWQPKSVESPCRVCLVSAGGNDDKEALALADHMRGNPKVSLTVLTLIPMSIAEERSGEWSQNQMVDTCLVEERPGDKSITYIVRMVAEGGETSKILHSVAYDYDMFIVGRSSGNGTEATKGLGDWTEFEELGIIGDLLASEDFPSRASVLVLQQQVS</sequence>
<proteinExistence type="inferred from homology"/>
<accession>A0A0D2ZT27</accession>
<evidence type="ECO:0000256" key="9">
    <source>
        <dbReference type="ARBA" id="ARBA00038341"/>
    </source>
</evidence>
<dbReference type="Gene3D" id="1.20.1530.20">
    <property type="match status" value="1"/>
</dbReference>
<keyword evidence="7" id="KW-0406">Ion transport</keyword>
<dbReference type="GO" id="GO:0006813">
    <property type="term" value="P:potassium ion transport"/>
    <property type="evidence" value="ECO:0007669"/>
    <property type="project" value="UniProtKB-KW"/>
</dbReference>
<reference evidence="13" key="1">
    <citation type="journal article" date="2014" name="Genome Biol.">
        <title>Transcriptome and methylome profiling reveals relics of genome dominance in the mesopolyploid Brassica oleracea.</title>
        <authorList>
            <person name="Parkin I.A."/>
            <person name="Koh C."/>
            <person name="Tang H."/>
            <person name="Robinson S.J."/>
            <person name="Kagale S."/>
            <person name="Clarke W.E."/>
            <person name="Town C.D."/>
            <person name="Nixon J."/>
            <person name="Krishnakumar V."/>
            <person name="Bidwell S.L."/>
            <person name="Denoeud F."/>
            <person name="Belcram H."/>
            <person name="Links M.G."/>
            <person name="Just J."/>
            <person name="Clarke C."/>
            <person name="Bender T."/>
            <person name="Huebert T."/>
            <person name="Mason A.S."/>
            <person name="Pires J.C."/>
            <person name="Barker G."/>
            <person name="Moore J."/>
            <person name="Walley P.G."/>
            <person name="Manoli S."/>
            <person name="Batley J."/>
            <person name="Edwards D."/>
            <person name="Nelson M.N."/>
            <person name="Wang X."/>
            <person name="Paterson A.H."/>
            <person name="King G."/>
            <person name="Bancroft I."/>
            <person name="Chalhoub B."/>
            <person name="Sharpe A.G."/>
        </authorList>
    </citation>
    <scope>NUCLEOTIDE SEQUENCE [LARGE SCALE GENOMIC DNA]</scope>
    <source>
        <strain evidence="13">cv. TO1000</strain>
    </source>
</reference>
<dbReference type="GO" id="GO:0012505">
    <property type="term" value="C:endomembrane system"/>
    <property type="evidence" value="ECO:0007669"/>
    <property type="project" value="TreeGrafter"/>
</dbReference>
<evidence type="ECO:0000256" key="5">
    <source>
        <dbReference type="ARBA" id="ARBA00022958"/>
    </source>
</evidence>
<feature type="domain" description="Cation/H(+) antiporter C-terminal" evidence="12">
    <location>
        <begin position="783"/>
        <end position="923"/>
    </location>
</feature>
<name>A0A0D2ZT27_BRAOL</name>
<feature type="transmembrane region" description="Helical" evidence="10">
    <location>
        <begin position="418"/>
        <end position="451"/>
    </location>
</feature>
<feature type="transmembrane region" description="Helical" evidence="10">
    <location>
        <begin position="321"/>
        <end position="340"/>
    </location>
</feature>
<keyword evidence="5" id="KW-0630">Potassium</keyword>
<dbReference type="Proteomes" id="UP000032141">
    <property type="component" value="Unassembled WGS sequence"/>
</dbReference>
<protein>
    <submittedName>
        <fullName evidence="13">Uncharacterized protein</fullName>
    </submittedName>
</protein>
<keyword evidence="14" id="KW-1185">Reference proteome</keyword>
<comment type="similarity">
    <text evidence="9">Belongs to the monovalent cation:proton antiporter 2 (CPA2) transporter (TC 2.A.37) family. CHX (TC 2.A.37.4) subfamily.</text>
</comment>
<dbReference type="AlphaFoldDB" id="A0A0D2ZT27"/>
<organism evidence="13 14">
    <name type="scientific">Brassica oleracea var. oleracea</name>
    <dbReference type="NCBI Taxonomy" id="109376"/>
    <lineage>
        <taxon>Eukaryota</taxon>
        <taxon>Viridiplantae</taxon>
        <taxon>Streptophyta</taxon>
        <taxon>Embryophyta</taxon>
        <taxon>Tracheophyta</taxon>
        <taxon>Spermatophyta</taxon>
        <taxon>Magnoliopsida</taxon>
        <taxon>eudicotyledons</taxon>
        <taxon>Gunneridae</taxon>
        <taxon>Pentapetalae</taxon>
        <taxon>rosids</taxon>
        <taxon>malvids</taxon>
        <taxon>Brassicales</taxon>
        <taxon>Brassicaceae</taxon>
        <taxon>Brassiceae</taxon>
        <taxon>Brassica</taxon>
    </lineage>
</organism>
<feature type="transmembrane region" description="Helical" evidence="10">
    <location>
        <begin position="386"/>
        <end position="406"/>
    </location>
</feature>
<keyword evidence="3" id="KW-0633">Potassium transport</keyword>
<dbReference type="OMA" id="CEISPHI"/>
<feature type="transmembrane region" description="Helical" evidence="10">
    <location>
        <begin position="511"/>
        <end position="530"/>
    </location>
</feature>
<dbReference type="HOGENOM" id="CLU_005126_6_1_1"/>
<dbReference type="GO" id="GO:1902600">
    <property type="term" value="P:proton transmembrane transport"/>
    <property type="evidence" value="ECO:0007669"/>
    <property type="project" value="InterPro"/>
</dbReference>
<dbReference type="eggNOG" id="KOG1650">
    <property type="taxonomic scope" value="Eukaryota"/>
</dbReference>
<dbReference type="EnsemblPlants" id="Bo01028s010.1">
    <property type="protein sequence ID" value="Bo01028s010.1"/>
    <property type="gene ID" value="Bo01028s010"/>
</dbReference>
<dbReference type="GO" id="GO:0015297">
    <property type="term" value="F:antiporter activity"/>
    <property type="evidence" value="ECO:0007669"/>
    <property type="project" value="InterPro"/>
</dbReference>
<feature type="transmembrane region" description="Helical" evidence="10">
    <location>
        <begin position="282"/>
        <end position="301"/>
    </location>
</feature>
<evidence type="ECO:0000256" key="1">
    <source>
        <dbReference type="ARBA" id="ARBA00004141"/>
    </source>
</evidence>
<evidence type="ECO:0000256" key="10">
    <source>
        <dbReference type="SAM" id="Phobius"/>
    </source>
</evidence>
<dbReference type="GO" id="GO:0006885">
    <property type="term" value="P:regulation of pH"/>
    <property type="evidence" value="ECO:0007669"/>
    <property type="project" value="TreeGrafter"/>
</dbReference>
<dbReference type="InterPro" id="IPR038770">
    <property type="entry name" value="Na+/solute_symporter_sf"/>
</dbReference>
<evidence type="ECO:0000256" key="7">
    <source>
        <dbReference type="ARBA" id="ARBA00023065"/>
    </source>
</evidence>
<evidence type="ECO:0000256" key="3">
    <source>
        <dbReference type="ARBA" id="ARBA00022538"/>
    </source>
</evidence>
<evidence type="ECO:0000259" key="11">
    <source>
        <dbReference type="Pfam" id="PF00999"/>
    </source>
</evidence>
<dbReference type="STRING" id="109376.A0A0D2ZT27"/>
<dbReference type="InterPro" id="IPR057290">
    <property type="entry name" value="CHX17_C"/>
</dbReference>
<dbReference type="GO" id="GO:0016020">
    <property type="term" value="C:membrane"/>
    <property type="evidence" value="ECO:0007669"/>
    <property type="project" value="UniProtKB-SubCell"/>
</dbReference>
<evidence type="ECO:0000256" key="2">
    <source>
        <dbReference type="ARBA" id="ARBA00022448"/>
    </source>
</evidence>
<keyword evidence="6 10" id="KW-1133">Transmembrane helix</keyword>
<keyword evidence="2" id="KW-0813">Transport</keyword>